<evidence type="ECO:0000256" key="8">
    <source>
        <dbReference type="ARBA" id="ARBA00022729"/>
    </source>
</evidence>
<dbReference type="PANTHER" id="PTHR13062">
    <property type="entry name" value="COLLAGENASE"/>
    <property type="match status" value="1"/>
</dbReference>
<comment type="cofactor">
    <cofactor evidence="2">
        <name>Zn(2+)</name>
        <dbReference type="ChEBI" id="CHEBI:29105"/>
    </cofactor>
</comment>
<dbReference type="PRINTS" id="PR00931">
    <property type="entry name" value="MICOLLPTASE"/>
</dbReference>
<evidence type="ECO:0000256" key="9">
    <source>
        <dbReference type="ARBA" id="ARBA00022801"/>
    </source>
</evidence>
<evidence type="ECO:0000259" key="14">
    <source>
        <dbReference type="Pfam" id="PF04151"/>
    </source>
</evidence>
<evidence type="ECO:0000256" key="7">
    <source>
        <dbReference type="ARBA" id="ARBA00022723"/>
    </source>
</evidence>
<dbReference type="EMBL" id="JBHSNW010000004">
    <property type="protein sequence ID" value="MFC5815613.1"/>
    <property type="molecule type" value="Genomic_DNA"/>
</dbReference>
<evidence type="ECO:0000256" key="2">
    <source>
        <dbReference type="ARBA" id="ARBA00001947"/>
    </source>
</evidence>
<feature type="domain" description="Peptidase C-terminal archaeal/bacterial" evidence="14">
    <location>
        <begin position="647"/>
        <end position="716"/>
    </location>
</feature>
<feature type="signal peptide" evidence="13">
    <location>
        <begin position="1"/>
        <end position="22"/>
    </location>
</feature>
<proteinExistence type="predicted"/>
<dbReference type="InterPro" id="IPR002169">
    <property type="entry name" value="Peptidase_M9A/M9B"/>
</dbReference>
<evidence type="ECO:0000259" key="15">
    <source>
        <dbReference type="Pfam" id="PF08453"/>
    </source>
</evidence>
<keyword evidence="9" id="KW-0378">Hydrolase</keyword>
<comment type="caution">
    <text evidence="16">The sequence shown here is derived from an EMBL/GenBank/DDBJ whole genome shotgun (WGS) entry which is preliminary data.</text>
</comment>
<evidence type="ECO:0000256" key="10">
    <source>
        <dbReference type="ARBA" id="ARBA00022833"/>
    </source>
</evidence>
<name>A0ABW1BSL4_9ACTN</name>
<evidence type="ECO:0000256" key="12">
    <source>
        <dbReference type="ARBA" id="ARBA00023145"/>
    </source>
</evidence>
<keyword evidence="6" id="KW-0645">Protease</keyword>
<keyword evidence="8 13" id="KW-0732">Signal</keyword>
<keyword evidence="5" id="KW-0964">Secreted</keyword>
<evidence type="ECO:0000313" key="16">
    <source>
        <dbReference type="EMBL" id="MFC5815613.1"/>
    </source>
</evidence>
<accession>A0ABW1BSL4</accession>
<dbReference type="InterPro" id="IPR007280">
    <property type="entry name" value="Peptidase_C_arc/bac"/>
</dbReference>
<dbReference type="RefSeq" id="WP_308248934.1">
    <property type="nucleotide sequence ID" value="NZ_JAHKRN010000013.1"/>
</dbReference>
<comment type="catalytic activity">
    <reaction evidence="1">
        <text>Digestion of native collagen in the triple helical region at Xaa-|-Gly bonds. With synthetic peptides, a preference is shown for Gly at P3 and P1', Pro and Ala at P2 and P2', and hydroxyproline, Ala or Arg at P3'.</text>
        <dbReference type="EC" id="3.4.24.3"/>
    </reaction>
</comment>
<dbReference type="Pfam" id="PF04151">
    <property type="entry name" value="PPC"/>
    <property type="match status" value="1"/>
</dbReference>
<keyword evidence="11" id="KW-0482">Metalloprotease</keyword>
<evidence type="ECO:0000256" key="6">
    <source>
        <dbReference type="ARBA" id="ARBA00022670"/>
    </source>
</evidence>
<dbReference type="EC" id="3.4.24.3" evidence="4"/>
<evidence type="ECO:0000256" key="13">
    <source>
        <dbReference type="SAM" id="SignalP"/>
    </source>
</evidence>
<reference evidence="17" key="1">
    <citation type="journal article" date="2019" name="Int. J. Syst. Evol. Microbiol.">
        <title>The Global Catalogue of Microorganisms (GCM) 10K type strain sequencing project: providing services to taxonomists for standard genome sequencing and annotation.</title>
        <authorList>
            <consortium name="The Broad Institute Genomics Platform"/>
            <consortium name="The Broad Institute Genome Sequencing Center for Infectious Disease"/>
            <person name="Wu L."/>
            <person name="Ma J."/>
        </authorList>
    </citation>
    <scope>NUCLEOTIDE SEQUENCE [LARGE SCALE GENOMIC DNA]</scope>
    <source>
        <strain evidence="17">CGMCC 4.7106</strain>
    </source>
</reference>
<comment type="subcellular location">
    <subcellularLocation>
        <location evidence="3">Secreted</location>
    </subcellularLocation>
</comment>
<dbReference type="Pfam" id="PF01752">
    <property type="entry name" value="Peptidase_M9"/>
    <property type="match status" value="1"/>
</dbReference>
<dbReference type="Pfam" id="PF08453">
    <property type="entry name" value="Peptidase_M9_N"/>
    <property type="match status" value="1"/>
</dbReference>
<evidence type="ECO:0000256" key="1">
    <source>
        <dbReference type="ARBA" id="ARBA00000424"/>
    </source>
</evidence>
<keyword evidence="7" id="KW-0479">Metal-binding</keyword>
<keyword evidence="10" id="KW-0862">Zinc</keyword>
<keyword evidence="12" id="KW-0865">Zymogen</keyword>
<evidence type="ECO:0000256" key="11">
    <source>
        <dbReference type="ARBA" id="ARBA00023049"/>
    </source>
</evidence>
<dbReference type="Gene3D" id="2.60.120.380">
    <property type="match status" value="1"/>
</dbReference>
<keyword evidence="17" id="KW-1185">Reference proteome</keyword>
<evidence type="ECO:0000256" key="3">
    <source>
        <dbReference type="ARBA" id="ARBA00004613"/>
    </source>
</evidence>
<sequence>MRKLLVLAALLLPFAAPMPASASVTAEPPPAAATTTTIDDHVRKESLAVEDRAPLPASKDALRRDYDEPAARTLKAAACSVGDFTGRTGGALVRQIKASTTECVNTLFSLTGADAYHAFREAQMTSVAYALRDDGVNYPGDNSAGTAQLVLYLRAGYYVQWYNPSDVGAYGPSLRTAVMAGLDAFFGAPRAFTVSDANGEVLAEAVTLIDSAQQNDRYLWVVKRLLDGYDSTYDASWPMLNAVNNVYTVLFRGHQLPAFVSAVRADRGVLDSLYAFATRHLSLLGTDRSYLVSNAGRELGRFLQHADLRTTVRPLARNLLDRSSITGATAPLWVGVAEMADFYDRANCSSYGTCDLRNRLAAEVLPITHACGSGIRIRAQHMTSGQLSASCASLAGQDAYFHNLARDSGPVADDRNTTLEVVVYDSSTDYRTYAGAMFGIDTNNGGMYLEGDPAAAGNQPRFIAYEAEWLRPDFQIWNLNHEYTHYLDGRFTMYGDFTAGISTPTIWWIEGFAEYVSYGYRKLTYDAAVTEAAKGTYALSTLWNTTYAHDSTRVYRWGYLAVRYLYERHPADVQTVLRAYRTGAWNTARTFLTSTIGSRYDADWRTWLGSVGGGGGGGGGGAECAGADPRELGQNCRRGGLSATTGDYAYLYLYVPAGTARLTITSSGGTGDADLYYSGTSWATASSFTQRATGAGNAHTLTVTSPAEGYHYVSLHAAQSFSGATVLTEH</sequence>
<dbReference type="PANTHER" id="PTHR13062:SF9">
    <property type="entry name" value="MICROBIAL COLLAGENASE"/>
    <property type="match status" value="1"/>
</dbReference>
<dbReference type="Proteomes" id="UP001596096">
    <property type="component" value="Unassembled WGS sequence"/>
</dbReference>
<protein>
    <recommendedName>
        <fullName evidence="4">microbial collagenase</fullName>
        <ecNumber evidence="4">3.4.24.3</ecNumber>
    </recommendedName>
</protein>
<dbReference type="Gene3D" id="3.40.30.160">
    <property type="entry name" value="Collagenase ColT, N-terminal domain"/>
    <property type="match status" value="1"/>
</dbReference>
<feature type="chain" id="PRO_5046832278" description="microbial collagenase" evidence="13">
    <location>
        <begin position="23"/>
        <end position="730"/>
    </location>
</feature>
<gene>
    <name evidence="16" type="ORF">ACFPUY_11000</name>
</gene>
<evidence type="ECO:0000256" key="5">
    <source>
        <dbReference type="ARBA" id="ARBA00022525"/>
    </source>
</evidence>
<organism evidence="16 17">
    <name type="scientific">Nonomuraea harbinensis</name>
    <dbReference type="NCBI Taxonomy" id="1286938"/>
    <lineage>
        <taxon>Bacteria</taxon>
        <taxon>Bacillati</taxon>
        <taxon>Actinomycetota</taxon>
        <taxon>Actinomycetes</taxon>
        <taxon>Streptosporangiales</taxon>
        <taxon>Streptosporangiaceae</taxon>
        <taxon>Nonomuraea</taxon>
    </lineage>
</organism>
<evidence type="ECO:0000256" key="4">
    <source>
        <dbReference type="ARBA" id="ARBA00012653"/>
    </source>
</evidence>
<dbReference type="Gene3D" id="1.10.390.20">
    <property type="match status" value="1"/>
</dbReference>
<evidence type="ECO:0000313" key="17">
    <source>
        <dbReference type="Proteomes" id="UP001596096"/>
    </source>
</evidence>
<feature type="domain" description="Peptidase M9 collagenase N-terminal" evidence="15">
    <location>
        <begin position="79"/>
        <end position="260"/>
    </location>
</feature>
<dbReference type="InterPro" id="IPR013661">
    <property type="entry name" value="Peptidase_M9_N_dom"/>
</dbReference>